<protein>
    <recommendedName>
        <fullName evidence="3">Phage tail protein</fullName>
    </recommendedName>
</protein>
<name>A0A315EEM3_9BURK</name>
<gene>
    <name evidence="1" type="ORF">B9Z37_04225</name>
</gene>
<evidence type="ECO:0000313" key="2">
    <source>
        <dbReference type="Proteomes" id="UP000250790"/>
    </source>
</evidence>
<comment type="caution">
    <text evidence="1">The sequence shown here is derived from an EMBL/GenBank/DDBJ whole genome shotgun (WGS) entry which is preliminary data.</text>
</comment>
<evidence type="ECO:0008006" key="3">
    <source>
        <dbReference type="Google" id="ProtNLM"/>
    </source>
</evidence>
<dbReference type="Pfam" id="PF16460">
    <property type="entry name" value="Phage_TTP_11"/>
    <property type="match status" value="1"/>
</dbReference>
<dbReference type="OrthoDB" id="9025082at2"/>
<sequence>MSSTAITAQGIAIARFGTTTFETIPNVVSFQGPGGQASVIDVTNLASTSKEKRVGLRDEGQLSLSLHYNPEDAVHQGLRTDRANRTRRQFRITFTDVAAATWTFYGYVTQFSVQGGVDAVVEASVTIEIDGDITES</sequence>
<accession>A0A315EEM3</accession>
<dbReference type="RefSeq" id="WP_108311741.1">
    <property type="nucleotide sequence ID" value="NZ_NESN01000001.1"/>
</dbReference>
<dbReference type="AlphaFoldDB" id="A0A315EEM3"/>
<evidence type="ECO:0000313" key="1">
    <source>
        <dbReference type="EMBL" id="PUE55751.1"/>
    </source>
</evidence>
<proteinExistence type="predicted"/>
<reference evidence="1 2" key="1">
    <citation type="submission" date="2017-04" db="EMBL/GenBank/DDBJ databases">
        <title>Unexpected and diverse lifestyles within the genus Limnohabitans.</title>
        <authorList>
            <person name="Kasalicky V."/>
            <person name="Mehrshad M."/>
            <person name="Andrei S.-A."/>
            <person name="Salcher M."/>
            <person name="Kratochvilova H."/>
            <person name="Simek K."/>
            <person name="Ghai R."/>
        </authorList>
    </citation>
    <scope>NUCLEOTIDE SEQUENCE [LARGE SCALE GENOMIC DNA]</scope>
    <source>
        <strain evidence="1 2">II-B4</strain>
    </source>
</reference>
<keyword evidence="2" id="KW-1185">Reference proteome</keyword>
<dbReference type="Proteomes" id="UP000250790">
    <property type="component" value="Unassembled WGS sequence"/>
</dbReference>
<dbReference type="Gene3D" id="4.10.410.40">
    <property type="match status" value="1"/>
</dbReference>
<dbReference type="EMBL" id="NESN01000001">
    <property type="protein sequence ID" value="PUE55751.1"/>
    <property type="molecule type" value="Genomic_DNA"/>
</dbReference>
<dbReference type="InterPro" id="IPR032495">
    <property type="entry name" value="Phage_TTP_11"/>
</dbReference>
<organism evidence="1 2">
    <name type="scientific">Limnohabitans parvus II-B4</name>
    <dbReference type="NCBI Taxonomy" id="1293052"/>
    <lineage>
        <taxon>Bacteria</taxon>
        <taxon>Pseudomonadati</taxon>
        <taxon>Pseudomonadota</taxon>
        <taxon>Betaproteobacteria</taxon>
        <taxon>Burkholderiales</taxon>
        <taxon>Comamonadaceae</taxon>
        <taxon>Limnohabitans</taxon>
    </lineage>
</organism>